<keyword evidence="2" id="KW-1185">Reference proteome</keyword>
<sequence>MIVIEVERNPMPRQAAAAIGFASNGSTRSLIRPPADLNALEKAEFIAVVMGSPPSHFLPADIATISLHARHVVGERIAYGELQAAPIVDGKPSPWLAIMLAHARIVTTTARRLNINPAGRVPTKSNEAHEPVPYGAFAFESRHADDDADRN</sequence>
<evidence type="ECO:0000313" key="2">
    <source>
        <dbReference type="Proteomes" id="UP000051913"/>
    </source>
</evidence>
<proteinExistence type="predicted"/>
<name>A0A0R3M3A2_9BRAD</name>
<reference evidence="1 2" key="1">
    <citation type="submission" date="2014-03" db="EMBL/GenBank/DDBJ databases">
        <title>Bradyrhizobium valentinum sp. nov., isolated from effective nodules of Lupinus mariae-josephae, a lupine endemic of basic-lime soils in Eastern Spain.</title>
        <authorList>
            <person name="Duran D."/>
            <person name="Rey L."/>
            <person name="Navarro A."/>
            <person name="Busquets A."/>
            <person name="Imperial J."/>
            <person name="Ruiz-Argueso T."/>
        </authorList>
    </citation>
    <scope>NUCLEOTIDE SEQUENCE [LARGE SCALE GENOMIC DNA]</scope>
    <source>
        <strain evidence="1 2">LmjM3</strain>
    </source>
</reference>
<evidence type="ECO:0000313" key="1">
    <source>
        <dbReference type="EMBL" id="KRR14538.1"/>
    </source>
</evidence>
<dbReference type="AlphaFoldDB" id="A0A0R3M3A2"/>
<comment type="caution">
    <text evidence="1">The sequence shown here is derived from an EMBL/GenBank/DDBJ whole genome shotgun (WGS) entry which is preliminary data.</text>
</comment>
<gene>
    <name evidence="1" type="ORF">CP49_25845</name>
</gene>
<protein>
    <submittedName>
        <fullName evidence="1">Uncharacterized protein</fullName>
    </submittedName>
</protein>
<dbReference type="EMBL" id="LLXX01000006">
    <property type="protein sequence ID" value="KRR14538.1"/>
    <property type="molecule type" value="Genomic_DNA"/>
</dbReference>
<accession>A0A0R3M3A2</accession>
<organism evidence="1 2">
    <name type="scientific">Bradyrhizobium valentinum</name>
    <dbReference type="NCBI Taxonomy" id="1518501"/>
    <lineage>
        <taxon>Bacteria</taxon>
        <taxon>Pseudomonadati</taxon>
        <taxon>Pseudomonadota</taxon>
        <taxon>Alphaproteobacteria</taxon>
        <taxon>Hyphomicrobiales</taxon>
        <taxon>Nitrobacteraceae</taxon>
        <taxon>Bradyrhizobium</taxon>
    </lineage>
</organism>
<dbReference type="Proteomes" id="UP000051913">
    <property type="component" value="Unassembled WGS sequence"/>
</dbReference>
<dbReference type="RefSeq" id="WP_057848404.1">
    <property type="nucleotide sequence ID" value="NZ_LLXX01000006.1"/>
</dbReference>